<dbReference type="InterPro" id="IPR036051">
    <property type="entry name" value="KRAB_dom_sf"/>
</dbReference>
<name>A0A452GW46_9SAUR</name>
<dbReference type="Ensembl" id="ENSGAGT00000007318.1">
    <property type="protein sequence ID" value="ENSGAGP00000006296.1"/>
    <property type="gene ID" value="ENSGAGG00000005067.1"/>
</dbReference>
<reference evidence="2" key="2">
    <citation type="submission" date="2025-08" db="UniProtKB">
        <authorList>
            <consortium name="Ensembl"/>
        </authorList>
    </citation>
    <scope>IDENTIFICATION</scope>
</reference>
<feature type="domain" description="KRAB" evidence="1">
    <location>
        <begin position="3"/>
        <end position="79"/>
    </location>
</feature>
<evidence type="ECO:0000313" key="2">
    <source>
        <dbReference type="Ensembl" id="ENSGAGP00000006296.1"/>
    </source>
</evidence>
<reference evidence="2" key="3">
    <citation type="submission" date="2025-09" db="UniProtKB">
        <authorList>
            <consortium name="Ensembl"/>
        </authorList>
    </citation>
    <scope>IDENTIFICATION</scope>
</reference>
<dbReference type="Pfam" id="PF01352">
    <property type="entry name" value="KRAB"/>
    <property type="match status" value="1"/>
</dbReference>
<evidence type="ECO:0000313" key="3">
    <source>
        <dbReference type="Proteomes" id="UP000291020"/>
    </source>
</evidence>
<evidence type="ECO:0000259" key="1">
    <source>
        <dbReference type="PROSITE" id="PS50805"/>
    </source>
</evidence>
<accession>A0A452GW46</accession>
<proteinExistence type="predicted"/>
<dbReference type="Gene3D" id="6.10.140.140">
    <property type="match status" value="1"/>
</dbReference>
<reference evidence="3" key="1">
    <citation type="journal article" date="2017" name="PLoS ONE">
        <title>The Agassiz's desert tortoise genome provides a resource for the conservation of a threatened species.</title>
        <authorList>
            <person name="Tollis M."/>
            <person name="DeNardo D.F."/>
            <person name="Cornelius J.A."/>
            <person name="Dolby G.A."/>
            <person name="Edwards T."/>
            <person name="Henen B.T."/>
            <person name="Karl A.E."/>
            <person name="Murphy R.W."/>
            <person name="Kusumi K."/>
        </authorList>
    </citation>
    <scope>NUCLEOTIDE SEQUENCE [LARGE SCALE GENOMIC DNA]</scope>
</reference>
<dbReference type="Proteomes" id="UP000291020">
    <property type="component" value="Unassembled WGS sequence"/>
</dbReference>
<dbReference type="SMART" id="SM00349">
    <property type="entry name" value="KRAB"/>
    <property type="match status" value="1"/>
</dbReference>
<organism evidence="2 3">
    <name type="scientific">Gopherus agassizii</name>
    <name type="common">Agassiz's desert tortoise</name>
    <dbReference type="NCBI Taxonomy" id="38772"/>
    <lineage>
        <taxon>Eukaryota</taxon>
        <taxon>Metazoa</taxon>
        <taxon>Chordata</taxon>
        <taxon>Craniata</taxon>
        <taxon>Vertebrata</taxon>
        <taxon>Euteleostomi</taxon>
        <taxon>Archelosauria</taxon>
        <taxon>Testudinata</taxon>
        <taxon>Testudines</taxon>
        <taxon>Cryptodira</taxon>
        <taxon>Durocryptodira</taxon>
        <taxon>Testudinoidea</taxon>
        <taxon>Testudinidae</taxon>
        <taxon>Gopherus</taxon>
    </lineage>
</organism>
<protein>
    <recommendedName>
        <fullName evidence="1">KRAB domain-containing protein</fullName>
    </recommendedName>
</protein>
<dbReference type="PROSITE" id="PS50805">
    <property type="entry name" value="KRAB"/>
    <property type="match status" value="1"/>
</dbReference>
<sequence>MLLLLLDSFSFRGWEEWALLDPVQRALYRDVMQENYKTVVLLGKKACPLVIRSCGVSKEPDNGKKRRGVLRKGTQEVGWVDQWEGGEVLGS</sequence>
<keyword evidence="3" id="KW-1185">Reference proteome</keyword>
<dbReference type="SUPFAM" id="SSF109640">
    <property type="entry name" value="KRAB domain (Kruppel-associated box)"/>
    <property type="match status" value="1"/>
</dbReference>
<dbReference type="GO" id="GO:0006355">
    <property type="term" value="P:regulation of DNA-templated transcription"/>
    <property type="evidence" value="ECO:0007669"/>
    <property type="project" value="InterPro"/>
</dbReference>
<dbReference type="AlphaFoldDB" id="A0A452GW46"/>
<dbReference type="PANTHER" id="PTHR23232:SF163">
    <property type="entry name" value="ZINC FINGER PROTEIN 589"/>
    <property type="match status" value="1"/>
</dbReference>
<dbReference type="InterPro" id="IPR001909">
    <property type="entry name" value="KRAB"/>
</dbReference>
<dbReference type="PANTHER" id="PTHR23232">
    <property type="entry name" value="KRAB DOMAIN C2H2 ZINC FINGER"/>
    <property type="match status" value="1"/>
</dbReference>
<dbReference type="InterPro" id="IPR050169">
    <property type="entry name" value="Krueppel_C2H2_ZnF"/>
</dbReference>
<dbReference type="CDD" id="cd07765">
    <property type="entry name" value="KRAB_A-box"/>
    <property type="match status" value="1"/>
</dbReference>